<dbReference type="InterPro" id="IPR027417">
    <property type="entry name" value="P-loop_NTPase"/>
</dbReference>
<organism evidence="12 13">
    <name type="scientific">Seinonella peptonophila</name>
    <dbReference type="NCBI Taxonomy" id="112248"/>
    <lineage>
        <taxon>Bacteria</taxon>
        <taxon>Bacillati</taxon>
        <taxon>Bacillota</taxon>
        <taxon>Bacilli</taxon>
        <taxon>Bacillales</taxon>
        <taxon>Thermoactinomycetaceae</taxon>
        <taxon>Seinonella</taxon>
    </lineage>
</organism>
<dbReference type="EMBL" id="FQVL01000007">
    <property type="protein sequence ID" value="SHF08827.1"/>
    <property type="molecule type" value="Genomic_DNA"/>
</dbReference>
<dbReference type="RefSeq" id="WP_073155129.1">
    <property type="nucleotide sequence ID" value="NZ_FQVL01000007.1"/>
</dbReference>
<evidence type="ECO:0000256" key="2">
    <source>
        <dbReference type="ARBA" id="ARBA00011131"/>
    </source>
</evidence>
<comment type="similarity">
    <text evidence="8">Belongs to the ABC transporter superfamily. HrtA family.</text>
</comment>
<evidence type="ECO:0000256" key="8">
    <source>
        <dbReference type="ARBA" id="ARBA00024359"/>
    </source>
</evidence>
<evidence type="ECO:0000256" key="3">
    <source>
        <dbReference type="ARBA" id="ARBA00022448"/>
    </source>
</evidence>
<dbReference type="PANTHER" id="PTHR24220:SF666">
    <property type="entry name" value="HEMIN IMPORT ATP-BINDING PROTEIN HRTA-RELATED"/>
    <property type="match status" value="1"/>
</dbReference>
<evidence type="ECO:0000256" key="9">
    <source>
        <dbReference type="ARBA" id="ARBA00024432"/>
    </source>
</evidence>
<evidence type="ECO:0000313" key="13">
    <source>
        <dbReference type="Proteomes" id="UP000184476"/>
    </source>
</evidence>
<dbReference type="GO" id="GO:0016887">
    <property type="term" value="F:ATP hydrolysis activity"/>
    <property type="evidence" value="ECO:0007669"/>
    <property type="project" value="InterPro"/>
</dbReference>
<dbReference type="GO" id="GO:0005886">
    <property type="term" value="C:plasma membrane"/>
    <property type="evidence" value="ECO:0007669"/>
    <property type="project" value="UniProtKB-SubCell"/>
</dbReference>
<dbReference type="GO" id="GO:0005524">
    <property type="term" value="F:ATP binding"/>
    <property type="evidence" value="ECO:0007669"/>
    <property type="project" value="UniProtKB-KW"/>
</dbReference>
<evidence type="ECO:0000256" key="1">
    <source>
        <dbReference type="ARBA" id="ARBA00004202"/>
    </source>
</evidence>
<feature type="domain" description="ABC transporter" evidence="11">
    <location>
        <begin position="4"/>
        <end position="232"/>
    </location>
</feature>
<evidence type="ECO:0000256" key="10">
    <source>
        <dbReference type="ARBA" id="ARBA00024721"/>
    </source>
</evidence>
<evidence type="ECO:0000256" key="4">
    <source>
        <dbReference type="ARBA" id="ARBA00022475"/>
    </source>
</evidence>
<evidence type="ECO:0000313" key="12">
    <source>
        <dbReference type="EMBL" id="SHF08827.1"/>
    </source>
</evidence>
<comment type="subunit">
    <text evidence="2">The complex is composed of two ATP-binding proteins (HrtA), two transmembrane proteins (HrtB) and a solute-binding protein.</text>
</comment>
<dbReference type="SMART" id="SM00382">
    <property type="entry name" value="AAA"/>
    <property type="match status" value="1"/>
</dbReference>
<name>A0A1M4YTE2_9BACL</name>
<dbReference type="InterPro" id="IPR003593">
    <property type="entry name" value="AAA+_ATPase"/>
</dbReference>
<dbReference type="PROSITE" id="PS50893">
    <property type="entry name" value="ABC_TRANSPORTER_2"/>
    <property type="match status" value="1"/>
</dbReference>
<dbReference type="GO" id="GO:0098796">
    <property type="term" value="C:membrane protein complex"/>
    <property type="evidence" value="ECO:0007669"/>
    <property type="project" value="UniProtKB-ARBA"/>
</dbReference>
<evidence type="ECO:0000256" key="7">
    <source>
        <dbReference type="ARBA" id="ARBA00023136"/>
    </source>
</evidence>
<gene>
    <name evidence="12" type="ORF">SAMN05444392_107124</name>
</gene>
<keyword evidence="4" id="KW-1003">Cell membrane</keyword>
<dbReference type="Gene3D" id="3.40.50.300">
    <property type="entry name" value="P-loop containing nucleotide triphosphate hydrolases"/>
    <property type="match status" value="1"/>
</dbReference>
<accession>A0A1M4YTE2</accession>
<dbReference type="CDD" id="cd03255">
    <property type="entry name" value="ABC_MJ0796_LolCDE_FtsE"/>
    <property type="match status" value="1"/>
</dbReference>
<protein>
    <recommendedName>
        <fullName evidence="9">Putative hemin import ATP-binding protein HrtA</fullName>
    </recommendedName>
</protein>
<dbReference type="InterPro" id="IPR003439">
    <property type="entry name" value="ABC_transporter-like_ATP-bd"/>
</dbReference>
<keyword evidence="5" id="KW-0547">Nucleotide-binding</keyword>
<comment type="function">
    <text evidence="10">Part of the ABC transporter complex hrt involved in hemin import. Responsible for energy coupling to the transport system.</text>
</comment>
<keyword evidence="3" id="KW-0813">Transport</keyword>
<reference evidence="12 13" key="1">
    <citation type="submission" date="2016-11" db="EMBL/GenBank/DDBJ databases">
        <authorList>
            <person name="Jaros S."/>
            <person name="Januszkiewicz K."/>
            <person name="Wedrychowicz H."/>
        </authorList>
    </citation>
    <scope>NUCLEOTIDE SEQUENCE [LARGE SCALE GENOMIC DNA]</scope>
    <source>
        <strain evidence="12 13">DSM 44666</strain>
    </source>
</reference>
<dbReference type="Pfam" id="PF00005">
    <property type="entry name" value="ABC_tran"/>
    <property type="match status" value="1"/>
</dbReference>
<dbReference type="PROSITE" id="PS00211">
    <property type="entry name" value="ABC_TRANSPORTER_1"/>
    <property type="match status" value="1"/>
</dbReference>
<dbReference type="PANTHER" id="PTHR24220">
    <property type="entry name" value="IMPORT ATP-BINDING PROTEIN"/>
    <property type="match status" value="1"/>
</dbReference>
<keyword evidence="6 12" id="KW-0067">ATP-binding</keyword>
<dbReference type="OrthoDB" id="9791546at2"/>
<keyword evidence="13" id="KW-1185">Reference proteome</keyword>
<comment type="subcellular location">
    <subcellularLocation>
        <location evidence="1">Cell membrane</location>
        <topology evidence="1">Peripheral membrane protein</topology>
    </subcellularLocation>
</comment>
<dbReference type="InterPro" id="IPR015854">
    <property type="entry name" value="ABC_transpr_LolD-like"/>
</dbReference>
<dbReference type="GO" id="GO:0022857">
    <property type="term" value="F:transmembrane transporter activity"/>
    <property type="evidence" value="ECO:0007669"/>
    <property type="project" value="TreeGrafter"/>
</dbReference>
<sequence>MSGIQLQQVTKQYREGSSIITALQEASITVNSGELAAIVGPSGSGKSTLLSIIGALIKPTSGNVMVNGQDVGALSPKQLANFRLNEIGFILQSSNLIPYLSVLDQLILINKMSGKSSKQDHQFAINLLTELGLGNKLTKMPHELSGGERQRVAISRALFNQPSVILADEPTASLDSKRAHEVVKLIAAEVKKRQKAAIMVTHDQRMLTYCDHVYHMEDGKLIPKVMQSSIIK</sequence>
<dbReference type="InterPro" id="IPR017871">
    <property type="entry name" value="ABC_transporter-like_CS"/>
</dbReference>
<dbReference type="InterPro" id="IPR017911">
    <property type="entry name" value="MacB-like_ATP-bd"/>
</dbReference>
<dbReference type="Proteomes" id="UP000184476">
    <property type="component" value="Unassembled WGS sequence"/>
</dbReference>
<evidence type="ECO:0000259" key="11">
    <source>
        <dbReference type="PROSITE" id="PS50893"/>
    </source>
</evidence>
<dbReference type="FunFam" id="3.40.50.300:FF:000032">
    <property type="entry name" value="Export ABC transporter ATP-binding protein"/>
    <property type="match status" value="1"/>
</dbReference>
<evidence type="ECO:0000256" key="5">
    <source>
        <dbReference type="ARBA" id="ARBA00022741"/>
    </source>
</evidence>
<keyword evidence="7" id="KW-0472">Membrane</keyword>
<evidence type="ECO:0000256" key="6">
    <source>
        <dbReference type="ARBA" id="ARBA00022840"/>
    </source>
</evidence>
<proteinExistence type="inferred from homology"/>
<dbReference type="STRING" id="112248.SAMN05444392_107124"/>
<dbReference type="SUPFAM" id="SSF52540">
    <property type="entry name" value="P-loop containing nucleoside triphosphate hydrolases"/>
    <property type="match status" value="1"/>
</dbReference>
<dbReference type="AlphaFoldDB" id="A0A1M4YTE2"/>